<keyword evidence="2" id="KW-0472">Membrane</keyword>
<evidence type="ECO:0000259" key="4">
    <source>
        <dbReference type="Pfam" id="PF22820"/>
    </source>
</evidence>
<evidence type="ECO:0000259" key="5">
    <source>
        <dbReference type="Pfam" id="PF25155"/>
    </source>
</evidence>
<dbReference type="PANTHER" id="PTHR40038">
    <property type="entry name" value="MEMBRANE-ASSOCIATED PROTEIN TCAA"/>
    <property type="match status" value="1"/>
</dbReference>
<feature type="transmembrane region" description="Helical" evidence="2">
    <location>
        <begin position="76"/>
        <end position="105"/>
    </location>
</feature>
<dbReference type="Pfam" id="PF25155">
    <property type="entry name" value="NTF2_YvbJ"/>
    <property type="match status" value="1"/>
</dbReference>
<sequence>MTQVLAFVTFLFAANQCFRGFKVFKFWVGVIGFFSFGFISMVPIWVGTGEFGIAIFFSILLGILGAILSYKLYLAGVFILCGTLGFLLGGLLTQTMVLAILMAIVFGVMSVIFTKPVIIISTSIAGGLLAGNSFFVMLGINMEAHYSIFLGITFSIGGYFYQTSKTKPVSISVNDQEEGKELSRDTTQNMDENNKENKTNLVDEWKPKIVSATNSYLKSITKVFKEALIKIRTKALKYIKDCPVCEARINDLNSSCESCGQKFTWNEILKQLPKSLNKNISIKHKLIGSTTIVSVIAIFLVYQVLIGANNPERFIEETEKAILNSDVQWLSEVISPADSRMKIEDSHIKGLLKYFDKHPSAYGSFIQSLYDQAKLFDNGENNGHFVEDNLFTLKSKKGLLKRDYVLVPKSNYITLETNYEGVEIYFGEELLVTSDQEYFTQEFGPFMPGEYNITAKLEGEYTTLATESIILLMDPSVDKHHMDLSLYGKYTTVWADYDNVDIIINGDSSTKNIGDQIGPLKYDGSTKVEGVIELPWGKVESEVYPITKNYVNLEFEPIDEKIEESAVEMANEFILSYYDAYNESDKSLVENTTQQLATNIENDIEDWWNRYDSATLELIEATYEIDSISSSFHRNKADYFFSVSALVEYVQATEEEDWLGDLDKRESEILEHYELNFKYCYDKQDWEITGYSSYEVIHSRNIFSDSRTVKIEF</sequence>
<reference evidence="6" key="2">
    <citation type="submission" date="2024-06" db="EMBL/GenBank/DDBJ databases">
        <authorList>
            <person name="Petrova K.O."/>
            <person name="Toshchakov S.V."/>
            <person name="Boltjanskaja Y.V."/>
            <person name="Kevbrin V."/>
        </authorList>
    </citation>
    <scope>NUCLEOTIDE SEQUENCE</scope>
    <source>
        <strain evidence="6">Z-910T</strain>
    </source>
</reference>
<dbReference type="EMBL" id="CP158367">
    <property type="protein sequence ID" value="XBX73558.1"/>
    <property type="molecule type" value="Genomic_DNA"/>
</dbReference>
<organism evidence="6">
    <name type="scientific">Proteinivorax tanatarense</name>
    <dbReference type="NCBI Taxonomy" id="1260629"/>
    <lineage>
        <taxon>Bacteria</taxon>
        <taxon>Bacillati</taxon>
        <taxon>Bacillota</taxon>
        <taxon>Clostridia</taxon>
        <taxon>Eubacteriales</taxon>
        <taxon>Proteinivoracaceae</taxon>
        <taxon>Proteinivorax</taxon>
    </lineage>
</organism>
<dbReference type="InterPro" id="IPR054530">
    <property type="entry name" value="TcaA_4th"/>
</dbReference>
<feature type="transmembrane region" description="Helical" evidence="2">
    <location>
        <begin position="286"/>
        <end position="305"/>
    </location>
</feature>
<feature type="domain" description="TcaA 4th" evidence="4">
    <location>
        <begin position="488"/>
        <end position="555"/>
    </location>
</feature>
<feature type="domain" description="YvbJ-like NTF2-like" evidence="5">
    <location>
        <begin position="567"/>
        <end position="691"/>
    </location>
</feature>
<dbReference type="PANTHER" id="PTHR40038:SF1">
    <property type="entry name" value="MEMBRANE-ASSOCIATED PROTEIN TCAA"/>
    <property type="match status" value="1"/>
</dbReference>
<evidence type="ECO:0000256" key="2">
    <source>
        <dbReference type="SAM" id="Phobius"/>
    </source>
</evidence>
<accession>A0AAU7VHE7</accession>
<reference evidence="6" key="1">
    <citation type="journal article" date="2013" name="Extremophiles">
        <title>Proteinivorax tanatarense gen. nov., sp. nov., an anaerobic, haloalkaliphilic, proteolytic bacterium isolated from a decaying algal bloom, and proposal of Proteinivoraceae fam. nov.</title>
        <authorList>
            <person name="Kevbrin V."/>
            <person name="Boltyanskaya Y."/>
            <person name="Zhilina T."/>
            <person name="Kolganova T."/>
            <person name="Lavrentjeva E."/>
            <person name="Kuznetsov B."/>
        </authorList>
    </citation>
    <scope>NUCLEOTIDE SEQUENCE</scope>
    <source>
        <strain evidence="6">Z-910T</strain>
    </source>
</reference>
<gene>
    <name evidence="6" type="ORF">PRVXT_001546</name>
</gene>
<proteinExistence type="predicted"/>
<dbReference type="Pfam" id="PF22820">
    <property type="entry name" value="TcaA_3rd_4th"/>
    <property type="match status" value="1"/>
</dbReference>
<name>A0AAU7VHE7_9FIRM</name>
<dbReference type="Pfam" id="PF22813">
    <property type="entry name" value="TcaA_2nd"/>
    <property type="match status" value="1"/>
</dbReference>
<evidence type="ECO:0008006" key="7">
    <source>
        <dbReference type="Google" id="ProtNLM"/>
    </source>
</evidence>
<feature type="transmembrane region" description="Helical" evidence="2">
    <location>
        <begin position="144"/>
        <end position="161"/>
    </location>
</feature>
<dbReference type="GO" id="GO:0005886">
    <property type="term" value="C:plasma membrane"/>
    <property type="evidence" value="ECO:0007669"/>
    <property type="project" value="UniProtKB-SubCell"/>
</dbReference>
<evidence type="ECO:0000313" key="6">
    <source>
        <dbReference type="EMBL" id="XBX73558.1"/>
    </source>
</evidence>
<feature type="transmembrane region" description="Helical" evidence="2">
    <location>
        <begin position="53"/>
        <end position="70"/>
    </location>
</feature>
<evidence type="ECO:0000259" key="3">
    <source>
        <dbReference type="Pfam" id="PF22813"/>
    </source>
</evidence>
<dbReference type="RefSeq" id="WP_350342318.1">
    <property type="nucleotide sequence ID" value="NZ_CP158367.1"/>
</dbReference>
<feature type="transmembrane region" description="Helical" evidence="2">
    <location>
        <begin position="117"/>
        <end position="138"/>
    </location>
</feature>
<keyword evidence="2" id="KW-1133">Transmembrane helix</keyword>
<protein>
    <recommendedName>
        <fullName evidence="7">DUF4203 domain-containing protein</fullName>
    </recommendedName>
</protein>
<feature type="region of interest" description="Disordered" evidence="1">
    <location>
        <begin position="176"/>
        <end position="195"/>
    </location>
</feature>
<keyword evidence="2" id="KW-0812">Transmembrane</keyword>
<dbReference type="AlphaFoldDB" id="A0AAU7VHE7"/>
<feature type="transmembrane region" description="Helical" evidence="2">
    <location>
        <begin position="26"/>
        <end position="46"/>
    </location>
</feature>
<dbReference type="InterPro" id="IPR054529">
    <property type="entry name" value="TcaA_2nd"/>
</dbReference>
<evidence type="ECO:0000256" key="1">
    <source>
        <dbReference type="SAM" id="MobiDB-lite"/>
    </source>
</evidence>
<feature type="domain" description="TcaA second" evidence="3">
    <location>
        <begin position="311"/>
        <end position="407"/>
    </location>
</feature>
<dbReference type="InterPro" id="IPR056902">
    <property type="entry name" value="NTF2_YvbJ"/>
</dbReference>